<feature type="domain" description="AB hydrolase-1" evidence="1">
    <location>
        <begin position="47"/>
        <end position="138"/>
    </location>
</feature>
<keyword evidence="2" id="KW-0378">Hydrolase</keyword>
<dbReference type="EMBL" id="JBHSWJ010000002">
    <property type="protein sequence ID" value="MFC6715442.1"/>
    <property type="molecule type" value="Genomic_DNA"/>
</dbReference>
<organism evidence="2 3">
    <name type="scientific">Branchiibius cervicis</name>
    <dbReference type="NCBI Taxonomy" id="908252"/>
    <lineage>
        <taxon>Bacteria</taxon>
        <taxon>Bacillati</taxon>
        <taxon>Actinomycetota</taxon>
        <taxon>Actinomycetes</taxon>
        <taxon>Micrococcales</taxon>
        <taxon>Dermacoccaceae</taxon>
        <taxon>Branchiibius</taxon>
    </lineage>
</organism>
<keyword evidence="3" id="KW-1185">Reference proteome</keyword>
<reference evidence="3" key="1">
    <citation type="journal article" date="2019" name="Int. J. Syst. Evol. Microbiol.">
        <title>The Global Catalogue of Microorganisms (GCM) 10K type strain sequencing project: providing services to taxonomists for standard genome sequencing and annotation.</title>
        <authorList>
            <consortium name="The Broad Institute Genomics Platform"/>
            <consortium name="The Broad Institute Genome Sequencing Center for Infectious Disease"/>
            <person name="Wu L."/>
            <person name="Ma J."/>
        </authorList>
    </citation>
    <scope>NUCLEOTIDE SEQUENCE [LARGE SCALE GENOMIC DNA]</scope>
    <source>
        <strain evidence="3">NBRC 106593</strain>
    </source>
</reference>
<dbReference type="GO" id="GO:0016787">
    <property type="term" value="F:hydrolase activity"/>
    <property type="evidence" value="ECO:0007669"/>
    <property type="project" value="UniProtKB-KW"/>
</dbReference>
<dbReference type="InterPro" id="IPR050266">
    <property type="entry name" value="AB_hydrolase_sf"/>
</dbReference>
<name>A0ABW2AWE6_9MICO</name>
<proteinExistence type="predicted"/>
<dbReference type="PANTHER" id="PTHR43798">
    <property type="entry name" value="MONOACYLGLYCEROL LIPASE"/>
    <property type="match status" value="1"/>
</dbReference>
<dbReference type="Pfam" id="PF00561">
    <property type="entry name" value="Abhydrolase_1"/>
    <property type="match status" value="1"/>
</dbReference>
<dbReference type="InterPro" id="IPR000073">
    <property type="entry name" value="AB_hydrolase_1"/>
</dbReference>
<dbReference type="SUPFAM" id="SSF53474">
    <property type="entry name" value="alpha/beta-Hydrolases"/>
    <property type="match status" value="1"/>
</dbReference>
<dbReference type="PANTHER" id="PTHR43798:SF33">
    <property type="entry name" value="HYDROLASE, PUTATIVE (AFU_ORTHOLOGUE AFUA_2G14860)-RELATED"/>
    <property type="match status" value="1"/>
</dbReference>
<protein>
    <submittedName>
        <fullName evidence="2">Alpha/beta hydrolase</fullName>
    </submittedName>
</protein>
<dbReference type="InterPro" id="IPR029058">
    <property type="entry name" value="AB_hydrolase_fold"/>
</dbReference>
<gene>
    <name evidence="2" type="ORF">ACFQBT_17120</name>
</gene>
<dbReference type="RefSeq" id="WP_377824566.1">
    <property type="nucleotide sequence ID" value="NZ_JBHSWJ010000002.1"/>
</dbReference>
<comment type="caution">
    <text evidence="2">The sequence shown here is derived from an EMBL/GenBank/DDBJ whole genome shotgun (WGS) entry which is preliminary data.</text>
</comment>
<dbReference type="Proteomes" id="UP001596356">
    <property type="component" value="Unassembled WGS sequence"/>
</dbReference>
<evidence type="ECO:0000259" key="1">
    <source>
        <dbReference type="Pfam" id="PF00561"/>
    </source>
</evidence>
<evidence type="ECO:0000313" key="3">
    <source>
        <dbReference type="Proteomes" id="UP001596356"/>
    </source>
</evidence>
<dbReference type="Gene3D" id="3.40.50.1820">
    <property type="entry name" value="alpha/beta hydrolase"/>
    <property type="match status" value="1"/>
</dbReference>
<sequence length="143" mass="15009">MVTFTILPGSPFGPQSLPHGVEPVRFETEVGPLTGLHAAPVGSDHGTVLLIPGFTGSKEDFLDFMPLLASAGYDTWAYSQRGQADSAAPEGQQCYTLDAFTADAMSVAQLVARQGRPLHLVGHSFGGVVAREAAIDSPTDSRP</sequence>
<evidence type="ECO:0000313" key="2">
    <source>
        <dbReference type="EMBL" id="MFC6715442.1"/>
    </source>
</evidence>
<accession>A0ABW2AWE6</accession>